<evidence type="ECO:0000313" key="3">
    <source>
        <dbReference type="Proteomes" id="UP000249363"/>
    </source>
</evidence>
<comment type="caution">
    <text evidence="2">The sequence shown here is derived from an EMBL/GenBank/DDBJ whole genome shotgun (WGS) entry which is preliminary data.</text>
</comment>
<dbReference type="RefSeq" id="XP_040733833.1">
    <property type="nucleotide sequence ID" value="XM_040877793.1"/>
</dbReference>
<reference evidence="2 3" key="1">
    <citation type="journal article" date="2017" name="Biotechnol. Biofuels">
        <title>Differential beta-glucosidase expression as a function of carbon source availability in Talaromyces amestolkiae: a genomic and proteomic approach.</title>
        <authorList>
            <person name="de Eugenio L.I."/>
            <person name="Mendez-Liter J.A."/>
            <person name="Nieto-Dominguez M."/>
            <person name="Alonso L."/>
            <person name="Gil-Munoz J."/>
            <person name="Barriuso J."/>
            <person name="Prieto A."/>
            <person name="Martinez M.J."/>
        </authorList>
    </citation>
    <scope>NUCLEOTIDE SEQUENCE [LARGE SCALE GENOMIC DNA]</scope>
    <source>
        <strain evidence="2 3">CIB</strain>
    </source>
</reference>
<evidence type="ECO:0000256" key="1">
    <source>
        <dbReference type="SAM" id="MobiDB-lite"/>
    </source>
</evidence>
<dbReference type="STRING" id="1196081.A0A364L0H2"/>
<dbReference type="Proteomes" id="UP000249363">
    <property type="component" value="Unassembled WGS sequence"/>
</dbReference>
<protein>
    <submittedName>
        <fullName evidence="2">Uncharacterized protein</fullName>
    </submittedName>
</protein>
<dbReference type="GeneID" id="63794545"/>
<keyword evidence="3" id="KW-1185">Reference proteome</keyword>
<feature type="region of interest" description="Disordered" evidence="1">
    <location>
        <begin position="16"/>
        <end position="43"/>
    </location>
</feature>
<sequence>MQNRLLHLEGLVKGAMASQPLDEHRPAGTPLPNENIEKDNSGRLIGPNGATYIGTIHWATMLEDIEEVKNYFSEDVDEHSLDEESTRSGISLLLNHTGSPKTHHDLLVALPDRNIVNRLVSRYFNSNSPALHIIHKPTFQKN</sequence>
<gene>
    <name evidence="2" type="ORF">BHQ10_005329</name>
</gene>
<proteinExistence type="predicted"/>
<accession>A0A364L0H2</accession>
<organism evidence="2 3">
    <name type="scientific">Talaromyces amestolkiae</name>
    <dbReference type="NCBI Taxonomy" id="1196081"/>
    <lineage>
        <taxon>Eukaryota</taxon>
        <taxon>Fungi</taxon>
        <taxon>Dikarya</taxon>
        <taxon>Ascomycota</taxon>
        <taxon>Pezizomycotina</taxon>
        <taxon>Eurotiomycetes</taxon>
        <taxon>Eurotiomycetidae</taxon>
        <taxon>Eurotiales</taxon>
        <taxon>Trichocomaceae</taxon>
        <taxon>Talaromyces</taxon>
        <taxon>Talaromyces sect. Talaromyces</taxon>
    </lineage>
</organism>
<evidence type="ECO:0000313" key="2">
    <source>
        <dbReference type="EMBL" id="RAO69317.1"/>
    </source>
</evidence>
<dbReference type="CDD" id="cd12148">
    <property type="entry name" value="fungal_TF_MHR"/>
    <property type="match status" value="1"/>
</dbReference>
<dbReference type="EMBL" id="MIKG01000009">
    <property type="protein sequence ID" value="RAO69317.1"/>
    <property type="molecule type" value="Genomic_DNA"/>
</dbReference>
<dbReference type="OrthoDB" id="5431381at2759"/>
<dbReference type="AlphaFoldDB" id="A0A364L0H2"/>
<name>A0A364L0H2_TALAM</name>